<evidence type="ECO:0000313" key="2">
    <source>
        <dbReference type="EMBL" id="JAC14594.1"/>
    </source>
</evidence>
<name>A0A023F0T3_TRIIF</name>
<organism evidence="2">
    <name type="scientific">Triatoma infestans</name>
    <name type="common">Assassin bug</name>
    <dbReference type="NCBI Taxonomy" id="30076"/>
    <lineage>
        <taxon>Eukaryota</taxon>
        <taxon>Metazoa</taxon>
        <taxon>Ecdysozoa</taxon>
        <taxon>Arthropoda</taxon>
        <taxon>Hexapoda</taxon>
        <taxon>Insecta</taxon>
        <taxon>Pterygota</taxon>
        <taxon>Neoptera</taxon>
        <taxon>Paraneoptera</taxon>
        <taxon>Hemiptera</taxon>
        <taxon>Heteroptera</taxon>
        <taxon>Panheteroptera</taxon>
        <taxon>Cimicomorpha</taxon>
        <taxon>Reduviidae</taxon>
        <taxon>Triatominae</taxon>
        <taxon>Triatoma</taxon>
    </lineage>
</organism>
<accession>A0A023F0T3</accession>
<sequence>MIRILLIIICLHLRLLSGPYLNIYVYHNLVHQLNKDGLLRYHGRSRKDLAVEVDNYHRLHQEERKVPGILRLACNLRMNWAKLLPKWKIWTLLMTVRTIQGQS</sequence>
<dbReference type="EMBL" id="GBBI01004118">
    <property type="protein sequence ID" value="JAC14594.1"/>
    <property type="molecule type" value="mRNA"/>
</dbReference>
<protein>
    <submittedName>
        <fullName evidence="2">Putative secreted protein</fullName>
    </submittedName>
</protein>
<keyword evidence="1" id="KW-0732">Signal</keyword>
<proteinExistence type="evidence at transcript level"/>
<evidence type="ECO:0000256" key="1">
    <source>
        <dbReference type="SAM" id="SignalP"/>
    </source>
</evidence>
<dbReference type="AlphaFoldDB" id="A0A023F0T3"/>
<reference evidence="2" key="1">
    <citation type="journal article" date="2014" name="PLoS Negl. Trop. Dis.">
        <title>An updated insight into the Sialotranscriptome of Triatoma infestans: developmental stage and geographic variations.</title>
        <authorList>
            <person name="Schwarz A."/>
            <person name="Medrano-Mercado N."/>
            <person name="Schaub G.A."/>
            <person name="Struchiner C.J."/>
            <person name="Bargues M.D."/>
            <person name="Levy M.Z."/>
            <person name="Ribeiro J.M."/>
        </authorList>
    </citation>
    <scope>NUCLEOTIDE SEQUENCE</scope>
    <source>
        <strain evidence="2">Chile</strain>
        <tissue evidence="2">Salivary glands</tissue>
    </source>
</reference>
<feature type="signal peptide" evidence="1">
    <location>
        <begin position="1"/>
        <end position="18"/>
    </location>
</feature>
<feature type="chain" id="PRO_5001519307" evidence="1">
    <location>
        <begin position="19"/>
        <end position="103"/>
    </location>
</feature>
<feature type="non-terminal residue" evidence="2">
    <location>
        <position position="103"/>
    </location>
</feature>